<feature type="domain" description="Polysaccharide pyruvyl transferase" evidence="1">
    <location>
        <begin position="92"/>
        <end position="273"/>
    </location>
</feature>
<accession>A0A1S9PE86</accession>
<comment type="caution">
    <text evidence="2">The sequence shown here is derived from an EMBL/GenBank/DDBJ whole genome shotgun (WGS) entry which is preliminary data.</text>
</comment>
<reference evidence="2 3" key="1">
    <citation type="submission" date="2016-07" db="EMBL/GenBank/DDBJ databases">
        <title>Genomic analysis of zinc-resistant bacterium Mucilaginibacter pedocola TBZ30.</title>
        <authorList>
            <person name="Huang J."/>
            <person name="Tang J."/>
        </authorList>
    </citation>
    <scope>NUCLEOTIDE SEQUENCE [LARGE SCALE GENOMIC DNA]</scope>
    <source>
        <strain evidence="2 3">TBZ30</strain>
    </source>
</reference>
<keyword evidence="3" id="KW-1185">Reference proteome</keyword>
<organism evidence="2 3">
    <name type="scientific">Mucilaginibacter pedocola</name>
    <dbReference type="NCBI Taxonomy" id="1792845"/>
    <lineage>
        <taxon>Bacteria</taxon>
        <taxon>Pseudomonadati</taxon>
        <taxon>Bacteroidota</taxon>
        <taxon>Sphingobacteriia</taxon>
        <taxon>Sphingobacteriales</taxon>
        <taxon>Sphingobacteriaceae</taxon>
        <taxon>Mucilaginibacter</taxon>
    </lineage>
</organism>
<proteinExistence type="predicted"/>
<sequence length="346" mass="39621">MGLKKGVLIYESGYRKDNVGDYVQSLAALQFLGGKADVYLNRELLNEYTGEEVVLIMNGWFTHHPKNWPPAKSILPYFISFHLNVLAQEHFLNTPQIVDYLKQYAPIGCRDRKTAEVLNAKGIDAYFSGCLTLTLGETFTDPVKERKAYFVDTKYEPIKRDSSLIGFTWTLLTKYNTIKTISQRRSGFTNLRWMIRAASFYKSYSPYFTDEVLTQAEYIKHADPLKTYKDEDEKFEYARELLRKYAKAAFVVTSRVHCALPSVGMGTPAIYVNDLKQDEVSFCRMDGLLELFNLIDFEDGKLTPRFNWGGGKIGFDTKLSNSPAYLKLKQGLMEKVKSFVAKHNIA</sequence>
<dbReference type="AlphaFoldDB" id="A0A1S9PE86"/>
<dbReference type="Proteomes" id="UP000189739">
    <property type="component" value="Unassembled WGS sequence"/>
</dbReference>
<dbReference type="STRING" id="1792845.BC343_28480"/>
<protein>
    <recommendedName>
        <fullName evidence="1">Polysaccharide pyruvyl transferase domain-containing protein</fullName>
    </recommendedName>
</protein>
<evidence type="ECO:0000313" key="3">
    <source>
        <dbReference type="Proteomes" id="UP000189739"/>
    </source>
</evidence>
<dbReference type="Pfam" id="PF04230">
    <property type="entry name" value="PS_pyruv_trans"/>
    <property type="match status" value="1"/>
</dbReference>
<dbReference type="InterPro" id="IPR007345">
    <property type="entry name" value="Polysacch_pyruvyl_Trfase"/>
</dbReference>
<evidence type="ECO:0000259" key="1">
    <source>
        <dbReference type="Pfam" id="PF04230"/>
    </source>
</evidence>
<dbReference type="RefSeq" id="WP_078348756.1">
    <property type="nucleotide sequence ID" value="NZ_MBTF01000014.1"/>
</dbReference>
<dbReference type="OrthoDB" id="5672604at2"/>
<dbReference type="EMBL" id="MBTF01000014">
    <property type="protein sequence ID" value="OOQ59260.1"/>
    <property type="molecule type" value="Genomic_DNA"/>
</dbReference>
<gene>
    <name evidence="2" type="ORF">BC343_28480</name>
</gene>
<name>A0A1S9PE86_9SPHI</name>
<evidence type="ECO:0000313" key="2">
    <source>
        <dbReference type="EMBL" id="OOQ59260.1"/>
    </source>
</evidence>